<evidence type="ECO:0000313" key="6">
    <source>
        <dbReference type="Proteomes" id="UP000824782"/>
    </source>
</evidence>
<dbReference type="GO" id="GO:0015459">
    <property type="term" value="F:potassium channel regulator activity"/>
    <property type="evidence" value="ECO:0007669"/>
    <property type="project" value="TreeGrafter"/>
</dbReference>
<keyword evidence="2" id="KW-0963">Cytoplasm</keyword>
<dbReference type="PANTHER" id="PTHR44981:SF1">
    <property type="entry name" value="A-KINASE ANCHOR PROTEIN 9"/>
    <property type="match status" value="1"/>
</dbReference>
<dbReference type="GO" id="GO:0005801">
    <property type="term" value="C:cis-Golgi network"/>
    <property type="evidence" value="ECO:0007669"/>
    <property type="project" value="TreeGrafter"/>
</dbReference>
<dbReference type="PANTHER" id="PTHR44981">
    <property type="entry name" value="PERICENTRIN-LIKE PROTEIN, ISOFORM F"/>
    <property type="match status" value="1"/>
</dbReference>
<dbReference type="GO" id="GO:0060307">
    <property type="term" value="P:regulation of ventricular cardiac muscle cell membrane repolarization"/>
    <property type="evidence" value="ECO:0007669"/>
    <property type="project" value="TreeGrafter"/>
</dbReference>
<feature type="non-terminal residue" evidence="5">
    <location>
        <position position="1"/>
    </location>
</feature>
<evidence type="ECO:0000256" key="1">
    <source>
        <dbReference type="ARBA" id="ARBA00004300"/>
    </source>
</evidence>
<evidence type="ECO:0000256" key="3">
    <source>
        <dbReference type="ARBA" id="ARBA00023054"/>
    </source>
</evidence>
<proteinExistence type="predicted"/>
<gene>
    <name evidence="5" type="ORF">GDO81_028921</name>
</gene>
<dbReference type="EMBL" id="WNYA01071740">
    <property type="protein sequence ID" value="KAG8535284.1"/>
    <property type="molecule type" value="Genomic_DNA"/>
</dbReference>
<dbReference type="AlphaFoldDB" id="A0AAV6YCP1"/>
<accession>A0AAV6YCP1</accession>
<keyword evidence="4" id="KW-0206">Cytoskeleton</keyword>
<evidence type="ECO:0000256" key="4">
    <source>
        <dbReference type="ARBA" id="ARBA00023212"/>
    </source>
</evidence>
<keyword evidence="3" id="KW-0175">Coiled coil</keyword>
<dbReference type="GO" id="GO:0051661">
    <property type="term" value="P:maintenance of centrosome location"/>
    <property type="evidence" value="ECO:0007669"/>
    <property type="project" value="TreeGrafter"/>
</dbReference>
<dbReference type="GO" id="GO:0005795">
    <property type="term" value="C:Golgi stack"/>
    <property type="evidence" value="ECO:0007669"/>
    <property type="project" value="TreeGrafter"/>
</dbReference>
<comment type="caution">
    <text evidence="5">The sequence shown here is derived from an EMBL/GenBank/DDBJ whole genome shotgun (WGS) entry which is preliminary data.</text>
</comment>
<name>A0AAV6YCP1_ENGPU</name>
<dbReference type="GO" id="GO:0060090">
    <property type="term" value="F:molecular adaptor activity"/>
    <property type="evidence" value="ECO:0007669"/>
    <property type="project" value="InterPro"/>
</dbReference>
<comment type="subcellular location">
    <subcellularLocation>
        <location evidence="1">Cytoplasm</location>
        <location evidence="1">Cytoskeleton</location>
        <location evidence="1">Microtubule organizing center</location>
        <location evidence="1">Centrosome</location>
    </subcellularLocation>
</comment>
<dbReference type="GO" id="GO:0005813">
    <property type="term" value="C:centrosome"/>
    <property type="evidence" value="ECO:0007669"/>
    <property type="project" value="UniProtKB-SubCell"/>
</dbReference>
<dbReference type="InterPro" id="IPR028745">
    <property type="entry name" value="AKAP9/Pericentrin"/>
</dbReference>
<dbReference type="GO" id="GO:1903358">
    <property type="term" value="P:regulation of Golgi organization"/>
    <property type="evidence" value="ECO:0007669"/>
    <property type="project" value="TreeGrafter"/>
</dbReference>
<protein>
    <recommendedName>
        <fullName evidence="7">CDK5 regulatory subunit associated protein 2</fullName>
    </recommendedName>
</protein>
<dbReference type="Proteomes" id="UP000824782">
    <property type="component" value="Unassembled WGS sequence"/>
</dbReference>
<sequence>VHTRSDFHDRCPDWRGELLRAIQEVFCREQDALLSAFHTQLSTLSNVDATTLVNHMQHQLQEQGMEQINAMDCIQNAERRSLLLEIQDLRAQLTSLHIDRNGGSMHHTEGAAVYVPQDPSSLPQEVHLQLNSMKAKAGDLQEQLGSERLLASEIKDELALTKMELESTLKLQHKHFKELESLR</sequence>
<dbReference type="GO" id="GO:0097060">
    <property type="term" value="C:synaptic membrane"/>
    <property type="evidence" value="ECO:0007669"/>
    <property type="project" value="TreeGrafter"/>
</dbReference>
<evidence type="ECO:0008006" key="7">
    <source>
        <dbReference type="Google" id="ProtNLM"/>
    </source>
</evidence>
<evidence type="ECO:0000256" key="2">
    <source>
        <dbReference type="ARBA" id="ARBA00022490"/>
    </source>
</evidence>
<dbReference type="GO" id="GO:0034237">
    <property type="term" value="F:protein kinase A regulatory subunit binding"/>
    <property type="evidence" value="ECO:0007669"/>
    <property type="project" value="TreeGrafter"/>
</dbReference>
<keyword evidence="6" id="KW-1185">Reference proteome</keyword>
<evidence type="ECO:0000313" key="5">
    <source>
        <dbReference type="EMBL" id="KAG8535284.1"/>
    </source>
</evidence>
<organism evidence="5 6">
    <name type="scientific">Engystomops pustulosus</name>
    <name type="common">Tungara frog</name>
    <name type="synonym">Physalaemus pustulosus</name>
    <dbReference type="NCBI Taxonomy" id="76066"/>
    <lineage>
        <taxon>Eukaryota</taxon>
        <taxon>Metazoa</taxon>
        <taxon>Chordata</taxon>
        <taxon>Craniata</taxon>
        <taxon>Vertebrata</taxon>
        <taxon>Euteleostomi</taxon>
        <taxon>Amphibia</taxon>
        <taxon>Batrachia</taxon>
        <taxon>Anura</taxon>
        <taxon>Neobatrachia</taxon>
        <taxon>Hyloidea</taxon>
        <taxon>Leptodactylidae</taxon>
        <taxon>Leiuperinae</taxon>
        <taxon>Engystomops</taxon>
    </lineage>
</organism>
<dbReference type="GO" id="GO:0007165">
    <property type="term" value="P:signal transduction"/>
    <property type="evidence" value="ECO:0007669"/>
    <property type="project" value="InterPro"/>
</dbReference>
<reference evidence="5" key="1">
    <citation type="thesis" date="2020" institute="ProQuest LLC" country="789 East Eisenhower Parkway, Ann Arbor, MI, USA">
        <title>Comparative Genomics and Chromosome Evolution.</title>
        <authorList>
            <person name="Mudd A.B."/>
        </authorList>
    </citation>
    <scope>NUCLEOTIDE SEQUENCE</scope>
    <source>
        <strain evidence="5">237g6f4</strain>
        <tissue evidence="5">Blood</tissue>
    </source>
</reference>